<dbReference type="EC" id="2.7.7.7" evidence="1"/>
<evidence type="ECO:0000259" key="10">
    <source>
        <dbReference type="Pfam" id="PF21694"/>
    </source>
</evidence>
<comment type="similarity">
    <text evidence="7">Belongs to the DNA polymerase HolA subunit family.</text>
</comment>
<name>A0ABS5QNR1_9BACT</name>
<dbReference type="InterPro" id="IPR048466">
    <property type="entry name" value="DNA_pol3_delta-like_C"/>
</dbReference>
<comment type="catalytic activity">
    <reaction evidence="8">
        <text>DNA(n) + a 2'-deoxyribonucleoside 5'-triphosphate = DNA(n+1) + diphosphate</text>
        <dbReference type="Rhea" id="RHEA:22508"/>
        <dbReference type="Rhea" id="RHEA-COMP:17339"/>
        <dbReference type="Rhea" id="RHEA-COMP:17340"/>
        <dbReference type="ChEBI" id="CHEBI:33019"/>
        <dbReference type="ChEBI" id="CHEBI:61560"/>
        <dbReference type="ChEBI" id="CHEBI:173112"/>
        <dbReference type="EC" id="2.7.7.7"/>
    </reaction>
</comment>
<dbReference type="RefSeq" id="WP_213349981.1">
    <property type="nucleotide sequence ID" value="NZ_JAEDAM010000102.1"/>
</dbReference>
<keyword evidence="5" id="KW-0235">DNA replication</keyword>
<evidence type="ECO:0000256" key="6">
    <source>
        <dbReference type="ARBA" id="ARBA00022932"/>
    </source>
</evidence>
<dbReference type="InterPro" id="IPR010372">
    <property type="entry name" value="DNA_pol3_delta_N"/>
</dbReference>
<sequence>MKKNILLFTGEGKFLLDEKLDRRKKIFKEKYGQNSVYVFNSENADSGLIRNIISSGNLFDEKKLIILNGFPKDSYSGNFIKSEIIEEIEKYFSKNLKNISSENVIIFVSYKVDKRTKFYKFLKSSKDIVEIEEFKKLSLTDIKKNVKSFLQDLNPNINLIDYFINKVGSDLYSLKLDADKLNSYCKTNKLRLDKNIIDLVVFSNYETNAFEVLDNVFFNKKKTYILLDELKNQGLHYLQVLGMVYWGFRNIIQMLDLYILGDKDSKSIASKLGLAPFVVSKNISVLPKIVNRKKYIHKTFEQLINLDFSIKSGLIPVESFYIELKKIISYIPDKY</sequence>
<dbReference type="SUPFAM" id="SSF52540">
    <property type="entry name" value="P-loop containing nucleoside triphosphate hydrolases"/>
    <property type="match status" value="1"/>
</dbReference>
<reference evidence="11 12" key="1">
    <citation type="journal article" date="2021" name="Nat. Commun.">
        <title>Reductive evolution and unique predatory mode in the CPR bacterium Vampirococcus lugosii.</title>
        <authorList>
            <person name="Moreira D."/>
            <person name="Zivanovic Y."/>
            <person name="Lopez-Archilla A.I."/>
            <person name="Iniesto M."/>
            <person name="Lopez-Garcia P."/>
        </authorList>
    </citation>
    <scope>NUCLEOTIDE SEQUENCE [LARGE SCALE GENOMIC DNA]</scope>
    <source>
        <strain evidence="11">Chiprana</strain>
    </source>
</reference>
<dbReference type="Pfam" id="PF21694">
    <property type="entry name" value="DNA_pol3_delta_C"/>
    <property type="match status" value="1"/>
</dbReference>
<dbReference type="EMBL" id="JAEDAM010000102">
    <property type="protein sequence ID" value="MBS8122559.1"/>
    <property type="molecule type" value="Genomic_DNA"/>
</dbReference>
<evidence type="ECO:0000256" key="8">
    <source>
        <dbReference type="ARBA" id="ARBA00049244"/>
    </source>
</evidence>
<accession>A0ABS5QNR1</accession>
<dbReference type="Gene3D" id="1.20.272.10">
    <property type="match status" value="1"/>
</dbReference>
<feature type="domain" description="DNA polymerase III delta N-terminal" evidence="9">
    <location>
        <begin position="7"/>
        <end position="131"/>
    </location>
</feature>
<evidence type="ECO:0000259" key="9">
    <source>
        <dbReference type="Pfam" id="PF06144"/>
    </source>
</evidence>
<dbReference type="InterPro" id="IPR008921">
    <property type="entry name" value="DNA_pol3_clamp-load_cplx_C"/>
</dbReference>
<dbReference type="Gene3D" id="3.40.50.300">
    <property type="entry name" value="P-loop containing nucleotide triphosphate hydrolases"/>
    <property type="match status" value="1"/>
</dbReference>
<evidence type="ECO:0000256" key="3">
    <source>
        <dbReference type="ARBA" id="ARBA00022679"/>
    </source>
</evidence>
<evidence type="ECO:0000313" key="12">
    <source>
        <dbReference type="Proteomes" id="UP000680365"/>
    </source>
</evidence>
<keyword evidence="3 11" id="KW-0808">Transferase</keyword>
<keyword evidence="6" id="KW-0239">DNA-directed DNA polymerase</keyword>
<proteinExistence type="inferred from homology"/>
<dbReference type="NCBIfam" id="TIGR01128">
    <property type="entry name" value="holA"/>
    <property type="match status" value="1"/>
</dbReference>
<evidence type="ECO:0000256" key="7">
    <source>
        <dbReference type="ARBA" id="ARBA00034754"/>
    </source>
</evidence>
<evidence type="ECO:0000256" key="4">
    <source>
        <dbReference type="ARBA" id="ARBA00022695"/>
    </source>
</evidence>
<dbReference type="InterPro" id="IPR005790">
    <property type="entry name" value="DNA_polIII_delta"/>
</dbReference>
<dbReference type="GO" id="GO:0003887">
    <property type="term" value="F:DNA-directed DNA polymerase activity"/>
    <property type="evidence" value="ECO:0007669"/>
    <property type="project" value="UniProtKB-EC"/>
</dbReference>
<evidence type="ECO:0000256" key="5">
    <source>
        <dbReference type="ARBA" id="ARBA00022705"/>
    </source>
</evidence>
<dbReference type="Proteomes" id="UP000680365">
    <property type="component" value="Unassembled WGS sequence"/>
</dbReference>
<dbReference type="InterPro" id="IPR027417">
    <property type="entry name" value="P-loop_NTPase"/>
</dbReference>
<keyword evidence="12" id="KW-1185">Reference proteome</keyword>
<organism evidence="11 12">
    <name type="scientific">Candidatus Vampirococcus lugosii</name>
    <dbReference type="NCBI Taxonomy" id="2789015"/>
    <lineage>
        <taxon>Bacteria</taxon>
        <taxon>Candidatus Absconditibacteriota</taxon>
        <taxon>Vampirococcus</taxon>
    </lineage>
</organism>
<dbReference type="PANTHER" id="PTHR34388:SF1">
    <property type="entry name" value="DNA POLYMERASE III SUBUNIT DELTA"/>
    <property type="match status" value="1"/>
</dbReference>
<evidence type="ECO:0000256" key="2">
    <source>
        <dbReference type="ARBA" id="ARBA00017703"/>
    </source>
</evidence>
<dbReference type="Pfam" id="PF06144">
    <property type="entry name" value="DNA_pol3_delta"/>
    <property type="match status" value="1"/>
</dbReference>
<dbReference type="SUPFAM" id="SSF48019">
    <property type="entry name" value="post-AAA+ oligomerization domain-like"/>
    <property type="match status" value="1"/>
</dbReference>
<keyword evidence="4 11" id="KW-0548">Nucleotidyltransferase</keyword>
<evidence type="ECO:0000313" key="11">
    <source>
        <dbReference type="EMBL" id="MBS8122559.1"/>
    </source>
</evidence>
<gene>
    <name evidence="11" type="ORF">VAMP_178845n499</name>
</gene>
<protein>
    <recommendedName>
        <fullName evidence="2">DNA polymerase III subunit delta</fullName>
        <ecNumber evidence="1">2.7.7.7</ecNumber>
    </recommendedName>
</protein>
<comment type="caution">
    <text evidence="11">The sequence shown here is derived from an EMBL/GenBank/DDBJ whole genome shotgun (WGS) entry which is preliminary data.</text>
</comment>
<dbReference type="PANTHER" id="PTHR34388">
    <property type="entry name" value="DNA POLYMERASE III SUBUNIT DELTA"/>
    <property type="match status" value="1"/>
</dbReference>
<evidence type="ECO:0000256" key="1">
    <source>
        <dbReference type="ARBA" id="ARBA00012417"/>
    </source>
</evidence>
<feature type="domain" description="DNA polymerase III delta subunit-like C-terminal" evidence="10">
    <location>
        <begin position="206"/>
        <end position="315"/>
    </location>
</feature>